<keyword evidence="2" id="KW-1185">Reference proteome</keyword>
<proteinExistence type="predicted"/>
<protein>
    <submittedName>
        <fullName evidence="1">Uncharacterized protein</fullName>
    </submittedName>
</protein>
<gene>
    <name evidence="1" type="ORF">ACHHYP_20813</name>
</gene>
<name>A0A1V9Y946_ACHHY</name>
<evidence type="ECO:0000313" key="2">
    <source>
        <dbReference type="Proteomes" id="UP000243579"/>
    </source>
</evidence>
<dbReference type="Proteomes" id="UP000243579">
    <property type="component" value="Unassembled WGS sequence"/>
</dbReference>
<reference evidence="1 2" key="1">
    <citation type="journal article" date="2014" name="Genome Biol. Evol.">
        <title>The secreted proteins of Achlya hypogyna and Thraustotheca clavata identify the ancestral oomycete secretome and reveal gene acquisitions by horizontal gene transfer.</title>
        <authorList>
            <person name="Misner I."/>
            <person name="Blouin N."/>
            <person name="Leonard G."/>
            <person name="Richards T.A."/>
            <person name="Lane C.E."/>
        </authorList>
    </citation>
    <scope>NUCLEOTIDE SEQUENCE [LARGE SCALE GENOMIC DNA]</scope>
    <source>
        <strain evidence="1 2">ATCC 48635</strain>
    </source>
</reference>
<evidence type="ECO:0000313" key="1">
    <source>
        <dbReference type="EMBL" id="OQR82214.1"/>
    </source>
</evidence>
<dbReference type="AlphaFoldDB" id="A0A1V9Y946"/>
<organism evidence="1 2">
    <name type="scientific">Achlya hypogyna</name>
    <name type="common">Oomycete</name>
    <name type="synonym">Protoachlya hypogyna</name>
    <dbReference type="NCBI Taxonomy" id="1202772"/>
    <lineage>
        <taxon>Eukaryota</taxon>
        <taxon>Sar</taxon>
        <taxon>Stramenopiles</taxon>
        <taxon>Oomycota</taxon>
        <taxon>Saprolegniomycetes</taxon>
        <taxon>Saprolegniales</taxon>
        <taxon>Achlyaceae</taxon>
        <taxon>Achlya</taxon>
    </lineage>
</organism>
<dbReference type="EMBL" id="JNBR01002555">
    <property type="protein sequence ID" value="OQR82214.1"/>
    <property type="molecule type" value="Genomic_DNA"/>
</dbReference>
<accession>A0A1V9Y946</accession>
<sequence>MQLMLAKSRELELKRTNASTYNCETPSFKHWQPHALRCAYFLAKNQLPYEVMPELCFLVKDSIDLFNGTSCFGRSVGAYGSYSNATSAADIVSVHILRDHVR</sequence>
<comment type="caution">
    <text evidence="1">The sequence shown here is derived from an EMBL/GenBank/DDBJ whole genome shotgun (WGS) entry which is preliminary data.</text>
</comment>